<dbReference type="EMBL" id="BGZK01000797">
    <property type="protein sequence ID" value="GBP60845.1"/>
    <property type="molecule type" value="Genomic_DNA"/>
</dbReference>
<sequence length="146" mass="15630">MSRSPTPGGLIQYLSREGVRSDIYLAEAGRGGKLPNEFLSAVCGTRAGLTRRPRAAAPCGGPVRRARRSHSGARLLSARREEKNIFSRCGARERSGSTLPRGRGEVPVTFFTNGFERAAGISGNTQRHALAQREGKKALRAARAAA</sequence>
<evidence type="ECO:0000256" key="1">
    <source>
        <dbReference type="SAM" id="MobiDB-lite"/>
    </source>
</evidence>
<gene>
    <name evidence="2" type="ORF">EVAR_35393_1</name>
</gene>
<evidence type="ECO:0000313" key="2">
    <source>
        <dbReference type="EMBL" id="GBP60845.1"/>
    </source>
</evidence>
<keyword evidence="3" id="KW-1185">Reference proteome</keyword>
<protein>
    <submittedName>
        <fullName evidence="2">Uncharacterized protein</fullName>
    </submittedName>
</protein>
<evidence type="ECO:0000313" key="3">
    <source>
        <dbReference type="Proteomes" id="UP000299102"/>
    </source>
</evidence>
<organism evidence="2 3">
    <name type="scientific">Eumeta variegata</name>
    <name type="common">Bagworm moth</name>
    <name type="synonym">Eumeta japonica</name>
    <dbReference type="NCBI Taxonomy" id="151549"/>
    <lineage>
        <taxon>Eukaryota</taxon>
        <taxon>Metazoa</taxon>
        <taxon>Ecdysozoa</taxon>
        <taxon>Arthropoda</taxon>
        <taxon>Hexapoda</taxon>
        <taxon>Insecta</taxon>
        <taxon>Pterygota</taxon>
        <taxon>Neoptera</taxon>
        <taxon>Endopterygota</taxon>
        <taxon>Lepidoptera</taxon>
        <taxon>Glossata</taxon>
        <taxon>Ditrysia</taxon>
        <taxon>Tineoidea</taxon>
        <taxon>Psychidae</taxon>
        <taxon>Oiketicinae</taxon>
        <taxon>Eumeta</taxon>
    </lineage>
</organism>
<feature type="region of interest" description="Disordered" evidence="1">
    <location>
        <begin position="53"/>
        <end position="72"/>
    </location>
</feature>
<feature type="region of interest" description="Disordered" evidence="1">
    <location>
        <begin position="126"/>
        <end position="146"/>
    </location>
</feature>
<accession>A0A4C1XF73</accession>
<comment type="caution">
    <text evidence="2">The sequence shown here is derived from an EMBL/GenBank/DDBJ whole genome shotgun (WGS) entry which is preliminary data.</text>
</comment>
<dbReference type="Proteomes" id="UP000299102">
    <property type="component" value="Unassembled WGS sequence"/>
</dbReference>
<dbReference type="AlphaFoldDB" id="A0A4C1XF73"/>
<name>A0A4C1XF73_EUMVA</name>
<reference evidence="2 3" key="1">
    <citation type="journal article" date="2019" name="Commun. Biol.">
        <title>The bagworm genome reveals a unique fibroin gene that provides high tensile strength.</title>
        <authorList>
            <person name="Kono N."/>
            <person name="Nakamura H."/>
            <person name="Ohtoshi R."/>
            <person name="Tomita M."/>
            <person name="Numata K."/>
            <person name="Arakawa K."/>
        </authorList>
    </citation>
    <scope>NUCLEOTIDE SEQUENCE [LARGE SCALE GENOMIC DNA]</scope>
</reference>
<proteinExistence type="predicted"/>